<gene>
    <name evidence="7" type="ORF">BCF44_107210</name>
</gene>
<dbReference type="Proteomes" id="UP000256269">
    <property type="component" value="Unassembled WGS sequence"/>
</dbReference>
<feature type="transmembrane region" description="Helical" evidence="6">
    <location>
        <begin position="183"/>
        <end position="200"/>
    </location>
</feature>
<feature type="transmembrane region" description="Helical" evidence="6">
    <location>
        <begin position="60"/>
        <end position="79"/>
    </location>
</feature>
<evidence type="ECO:0000313" key="7">
    <source>
        <dbReference type="EMBL" id="REH46077.1"/>
    </source>
</evidence>
<evidence type="ECO:0000313" key="8">
    <source>
        <dbReference type="Proteomes" id="UP000256269"/>
    </source>
</evidence>
<feature type="transmembrane region" description="Helical" evidence="6">
    <location>
        <begin position="99"/>
        <end position="117"/>
    </location>
</feature>
<keyword evidence="5 6" id="KW-0472">Membrane</keyword>
<reference evidence="7 8" key="1">
    <citation type="submission" date="2018-08" db="EMBL/GenBank/DDBJ databases">
        <title>Genomic Encyclopedia of Archaeal and Bacterial Type Strains, Phase II (KMG-II): from individual species to whole genera.</title>
        <authorList>
            <person name="Goeker M."/>
        </authorList>
    </citation>
    <scope>NUCLEOTIDE SEQUENCE [LARGE SCALE GENOMIC DNA]</scope>
    <source>
        <strain evidence="7 8">DSM 45791</strain>
    </source>
</reference>
<dbReference type="OrthoDB" id="4833173at2"/>
<evidence type="ECO:0000256" key="1">
    <source>
        <dbReference type="ARBA" id="ARBA00004651"/>
    </source>
</evidence>
<dbReference type="RefSeq" id="WP_116176223.1">
    <property type="nucleotide sequence ID" value="NZ_CP144375.1"/>
</dbReference>
<organism evidence="7 8">
    <name type="scientific">Kutzneria buriramensis</name>
    <dbReference type="NCBI Taxonomy" id="1045776"/>
    <lineage>
        <taxon>Bacteria</taxon>
        <taxon>Bacillati</taxon>
        <taxon>Actinomycetota</taxon>
        <taxon>Actinomycetes</taxon>
        <taxon>Pseudonocardiales</taxon>
        <taxon>Pseudonocardiaceae</taxon>
        <taxon>Kutzneria</taxon>
    </lineage>
</organism>
<name>A0A3E0HI09_9PSEU</name>
<evidence type="ECO:0000256" key="5">
    <source>
        <dbReference type="ARBA" id="ARBA00023136"/>
    </source>
</evidence>
<evidence type="ECO:0000256" key="4">
    <source>
        <dbReference type="ARBA" id="ARBA00022989"/>
    </source>
</evidence>
<dbReference type="InterPro" id="IPR038730">
    <property type="entry name" value="HyfE-like"/>
</dbReference>
<dbReference type="PANTHER" id="PTHR38601:SF1">
    <property type="entry name" value="HYDROGENASE-4 COMPONENT E"/>
    <property type="match status" value="1"/>
</dbReference>
<evidence type="ECO:0000256" key="3">
    <source>
        <dbReference type="ARBA" id="ARBA00022692"/>
    </source>
</evidence>
<protein>
    <submittedName>
        <fullName evidence="7">Hydrogenase-4 component E</fullName>
    </submittedName>
</protein>
<keyword evidence="3 6" id="KW-0812">Transmembrane</keyword>
<comment type="subcellular location">
    <subcellularLocation>
        <location evidence="1">Cell membrane</location>
        <topology evidence="1">Multi-pass membrane protein</topology>
    </subcellularLocation>
</comment>
<feature type="transmembrane region" description="Helical" evidence="6">
    <location>
        <begin position="6"/>
        <end position="26"/>
    </location>
</feature>
<proteinExistence type="predicted"/>
<keyword evidence="4 6" id="KW-1133">Transmembrane helix</keyword>
<sequence length="220" mass="23055">MSETTYVQLLYLACGGLLLTSVLMLWRRELAVLIRVFAVQGFALAVIAGLAALHHGGIELGAVAVGILVLRVGILPWLLRRAVAAVGPASRETRPLVNVAASLLVAAVLTLLAYAVSRPLVELAPAAATSAIPIGVAVVLIGFFVLITRRRAPSQLVGFLLMDNGITAVGLLTTAGVALTVELGVALDVLLAVLVLQILTGRMRETFGDTDVAELRELHD</sequence>
<evidence type="ECO:0000256" key="2">
    <source>
        <dbReference type="ARBA" id="ARBA00022475"/>
    </source>
</evidence>
<keyword evidence="8" id="KW-1185">Reference proteome</keyword>
<dbReference type="EMBL" id="QUNO01000007">
    <property type="protein sequence ID" value="REH46077.1"/>
    <property type="molecule type" value="Genomic_DNA"/>
</dbReference>
<evidence type="ECO:0000256" key="6">
    <source>
        <dbReference type="SAM" id="Phobius"/>
    </source>
</evidence>
<dbReference type="GO" id="GO:0005886">
    <property type="term" value="C:plasma membrane"/>
    <property type="evidence" value="ECO:0007669"/>
    <property type="project" value="UniProtKB-SubCell"/>
</dbReference>
<feature type="transmembrane region" description="Helical" evidence="6">
    <location>
        <begin position="159"/>
        <end position="177"/>
    </location>
</feature>
<feature type="transmembrane region" description="Helical" evidence="6">
    <location>
        <begin position="123"/>
        <end position="147"/>
    </location>
</feature>
<comment type="caution">
    <text evidence="7">The sequence shown here is derived from an EMBL/GenBank/DDBJ whole genome shotgun (WGS) entry which is preliminary data.</text>
</comment>
<feature type="transmembrane region" description="Helical" evidence="6">
    <location>
        <begin position="33"/>
        <end position="54"/>
    </location>
</feature>
<dbReference type="AlphaFoldDB" id="A0A3E0HI09"/>
<accession>A0A3E0HI09</accession>
<dbReference type="PANTHER" id="PTHR38601">
    <property type="entry name" value="HYDROGENASE-4 COMPONENT E"/>
    <property type="match status" value="1"/>
</dbReference>
<keyword evidence="2" id="KW-1003">Cell membrane</keyword>